<dbReference type="AlphaFoldDB" id="A0AAN6F2W5"/>
<evidence type="ECO:0000313" key="1">
    <source>
        <dbReference type="EMBL" id="KAJ8995379.1"/>
    </source>
</evidence>
<evidence type="ECO:0000313" key="2">
    <source>
        <dbReference type="Proteomes" id="UP001161757"/>
    </source>
</evidence>
<dbReference type="EMBL" id="JAJGCB010000001">
    <property type="protein sequence ID" value="KAJ8995379.1"/>
    <property type="molecule type" value="Genomic_DNA"/>
</dbReference>
<dbReference type="InterPro" id="IPR032675">
    <property type="entry name" value="LRR_dom_sf"/>
</dbReference>
<name>A0AAN6F2W5_EXODE</name>
<sequence length="585" mass="66963">MEGTLPPQPCRLLDLPNELKLHIVDYVGRGSQSERVWLMAGLQIHDMRDLYNLSRTCSVLEHKVMKRLYHSVDCHFPRLSHSRKSGSRPFRAPVTQSVRHLTVRYGMVDRTLPSSASRVDSGDMYNPDDFIYEILQDIPTGRLTSFAFLYQTPLGARLLDQLIQRHDSTLQHLRFCEPGAWEKSSLVPTNLTSLECRTVHDGDSIERIIMTNKKTLQKLQLGQEKQLIEQYHQRRGGHMEQVNQPKDTFFTAALALKDFKNLRELSLHALDVSRLRPGSMQEGSFFCNLERMTLESCPGSAEFLDLLANAFHWTLHSSEAPQNPRVPPKLKHFLFRHENPTAAVKDSIVRFLGSFNGLNTLSLLFDNGAILERPSTFIERHGPTLRTLVLEARTQPREHLSMDTSRPFGAGGYSQELWVESINDIARFCPNLVELGMGFPWNDELVRLRKTALPTLQHLRTIHIRNFPENHVCSQLGDYSIKEYANKFIEWVFPDLVGGCQPSLEQLAIGPTVYQSRWKMKPSSTSTALGRQPPQFLSTHHFCLDWAQTRFGRWTPLVTPVSEKFMEELAGTRPLGGVFEQVWLR</sequence>
<reference evidence="1" key="1">
    <citation type="submission" date="2023-01" db="EMBL/GenBank/DDBJ databases">
        <title>Exophiala dermititidis isolated from Cystic Fibrosis Patient.</title>
        <authorList>
            <person name="Kurbessoian T."/>
            <person name="Crocker A."/>
            <person name="Murante D."/>
            <person name="Hogan D.A."/>
            <person name="Stajich J.E."/>
        </authorList>
    </citation>
    <scope>NUCLEOTIDE SEQUENCE</scope>
    <source>
        <strain evidence="1">Ex8</strain>
    </source>
</reference>
<proteinExistence type="predicted"/>
<dbReference type="Proteomes" id="UP001161757">
    <property type="component" value="Unassembled WGS sequence"/>
</dbReference>
<comment type="caution">
    <text evidence="1">The sequence shown here is derived from an EMBL/GenBank/DDBJ whole genome shotgun (WGS) entry which is preliminary data.</text>
</comment>
<protein>
    <submittedName>
        <fullName evidence="1">Uncharacterized protein</fullName>
    </submittedName>
</protein>
<organism evidence="1 2">
    <name type="scientific">Exophiala dermatitidis</name>
    <name type="common">Black yeast-like fungus</name>
    <name type="synonym">Wangiella dermatitidis</name>
    <dbReference type="NCBI Taxonomy" id="5970"/>
    <lineage>
        <taxon>Eukaryota</taxon>
        <taxon>Fungi</taxon>
        <taxon>Dikarya</taxon>
        <taxon>Ascomycota</taxon>
        <taxon>Pezizomycotina</taxon>
        <taxon>Eurotiomycetes</taxon>
        <taxon>Chaetothyriomycetidae</taxon>
        <taxon>Chaetothyriales</taxon>
        <taxon>Herpotrichiellaceae</taxon>
        <taxon>Exophiala</taxon>
    </lineage>
</organism>
<gene>
    <name evidence="1" type="ORF">HRR80_000154</name>
</gene>
<accession>A0AAN6F2W5</accession>
<dbReference type="Gene3D" id="3.80.10.10">
    <property type="entry name" value="Ribonuclease Inhibitor"/>
    <property type="match status" value="1"/>
</dbReference>
<dbReference type="SUPFAM" id="SSF52047">
    <property type="entry name" value="RNI-like"/>
    <property type="match status" value="1"/>
</dbReference>